<reference evidence="1" key="5">
    <citation type="submission" date="2025-09" db="UniProtKB">
        <authorList>
            <consortium name="Ensembl"/>
        </authorList>
    </citation>
    <scope>IDENTIFICATION</scope>
</reference>
<dbReference type="OrthoDB" id="2382881at2759"/>
<dbReference type="OpenTargets" id="ENSG00000103168"/>
<reference evidence="1 2" key="2">
    <citation type="journal article" date="2004" name="Nature">
        <title>Finishing the euchromatic sequence of the human genome.</title>
        <authorList>
            <consortium name="International Human Genome Sequencing Consortium"/>
        </authorList>
    </citation>
    <scope>NUCLEOTIDE SEQUENCE [LARGE SCALE GENOMIC DNA]</scope>
</reference>
<protein>
    <submittedName>
        <fullName evidence="1">TATA-box binding protein associated factor, RNA polymerase I subunit C</fullName>
    </submittedName>
</protein>
<dbReference type="Ensembl" id="ENST00000569609.5">
    <property type="protein sequence ID" value="ENSP00000454494.1"/>
    <property type="gene ID" value="ENSG00000103168.17"/>
</dbReference>
<evidence type="ECO:0000313" key="2">
    <source>
        <dbReference type="Proteomes" id="UP000005640"/>
    </source>
</evidence>
<sequence>MDFPSSLRPALFLTGPLGLSDVPDLSFMCSWRDALTLPEAQPQNSEIPGTLA</sequence>
<dbReference type="UCSC" id="uc059xvc.1">
    <property type="organism name" value="human"/>
</dbReference>
<organism evidence="1 2">
    <name type="scientific">Homo sapiens</name>
    <name type="common">Human</name>
    <dbReference type="NCBI Taxonomy" id="9606"/>
    <lineage>
        <taxon>Eukaryota</taxon>
        <taxon>Metazoa</taxon>
        <taxon>Chordata</taxon>
        <taxon>Craniata</taxon>
        <taxon>Vertebrata</taxon>
        <taxon>Euteleostomi</taxon>
        <taxon>Mammalia</taxon>
        <taxon>Eutheria</taxon>
        <taxon>Euarchontoglires</taxon>
        <taxon>Primates</taxon>
        <taxon>Haplorrhini</taxon>
        <taxon>Catarrhini</taxon>
        <taxon>Hominidae</taxon>
        <taxon>Homo</taxon>
    </lineage>
</organism>
<proteinExistence type="evidence at protein level"/>
<reference evidence="1 2" key="1">
    <citation type="journal article" date="2001" name="Nature">
        <title>Initial sequencing and analysis of the human genome.</title>
        <authorList>
            <consortium name="International Human Genome Sequencing Consortium"/>
            <person name="Lander E.S."/>
            <person name="Linton L.M."/>
            <person name="Birren B."/>
            <person name="Nusbaum C."/>
            <person name="Zody M.C."/>
            <person name="Baldwin J."/>
            <person name="Devon K."/>
            <person name="Dewar K."/>
            <person name="Doyle M."/>
            <person name="FitzHugh W."/>
            <person name="Funke R."/>
            <person name="Gage D."/>
            <person name="Harris K."/>
            <person name="Heaford A."/>
            <person name="Howland J."/>
            <person name="Kann L."/>
            <person name="Lehoczky J."/>
            <person name="LeVine R."/>
            <person name="McEwan P."/>
            <person name="McKernan K."/>
            <person name="Meldrim J."/>
            <person name="Mesirov J.P."/>
            <person name="Miranda C."/>
            <person name="Morris W."/>
            <person name="Naylor J."/>
            <person name="Raymond C."/>
            <person name="Rosetti M."/>
            <person name="Santos R."/>
            <person name="Sheridan A."/>
            <person name="Sougnez C."/>
            <person name="Stange-Thomann N."/>
            <person name="Stojanovic N."/>
            <person name="Subramanian A."/>
            <person name="Wyman D."/>
            <person name="Rogers J."/>
            <person name="Sulston J."/>
            <person name="Ainscough R."/>
            <person name="Beck S."/>
            <person name="Bentley D."/>
            <person name="Burton J."/>
            <person name="Clee C."/>
            <person name="Carter N."/>
            <person name="Coulson A."/>
            <person name="Deadman R."/>
            <person name="Deloukas P."/>
            <person name="Dunham A."/>
            <person name="Dunham I."/>
            <person name="Durbin R."/>
            <person name="French L."/>
            <person name="Grafham D."/>
            <person name="Gregory S."/>
            <person name="Hubbard T."/>
            <person name="Humphray S."/>
            <person name="Hunt A."/>
            <person name="Jones M."/>
            <person name="Lloyd C."/>
            <person name="McMurray A."/>
            <person name="Matthews L."/>
            <person name="Mercer S."/>
            <person name="Milne S."/>
            <person name="Mullikin J.C."/>
            <person name="Mungall A."/>
            <person name="Plumb R."/>
            <person name="Ross M."/>
            <person name="Shownkeen R."/>
            <person name="Sims S."/>
            <person name="Waterston R.H."/>
            <person name="Wilson R.K."/>
            <person name="Hillier L.W."/>
            <person name="McPherson J.D."/>
            <person name="Marra M.A."/>
            <person name="Mardis E.R."/>
            <person name="Fulton L.A."/>
            <person name="Chinwalla A.T."/>
            <person name="Pepin K.H."/>
            <person name="Gish W.R."/>
            <person name="Chissoe S.L."/>
            <person name="Wendl M.C."/>
            <person name="Delehaunty K.D."/>
            <person name="Miner T.L."/>
            <person name="Delehaunty A."/>
            <person name="Kramer J.B."/>
            <person name="Cook L.L."/>
            <person name="Fulton R.S."/>
            <person name="Johnson D.L."/>
            <person name="Minx P.J."/>
            <person name="Clifton S.W."/>
            <person name="Hawkins T."/>
            <person name="Branscomb E."/>
            <person name="Predki P."/>
            <person name="Richardson P."/>
            <person name="Wenning S."/>
            <person name="Slezak T."/>
            <person name="Doggett N."/>
            <person name="Cheng J.F."/>
            <person name="Olsen A."/>
            <person name="Lucas S."/>
            <person name="Elkin C."/>
            <person name="Uberbacher E."/>
            <person name="Frazier M."/>
            <person name="Gibbs R.A."/>
            <person name="Muzny D.M."/>
            <person name="Scherer S.E."/>
            <person name="Bouck J.B."/>
            <person name="Sodergren E.J."/>
            <person name="Worley K.C."/>
            <person name="Rives C.M."/>
            <person name="Gorrell J.H."/>
            <person name="Metzker M.L."/>
            <person name="Naylor S.L."/>
            <person name="Kucherlapati R.S."/>
            <person name="Nelson D.L."/>
            <person name="Weinstock G.M."/>
            <person name="Sakaki Y."/>
            <person name="Fujiyama A."/>
            <person name="Hattori M."/>
            <person name="Yada T."/>
            <person name="Toyoda A."/>
            <person name="Itoh T."/>
            <person name="Kawagoe C."/>
            <person name="Watanabe H."/>
            <person name="Totoki Y."/>
            <person name="Taylor T."/>
            <person name="Weissenbach J."/>
            <person name="Heilig R."/>
            <person name="Saurin W."/>
            <person name="Artiguenave F."/>
            <person name="Brottier P."/>
            <person name="Bruls T."/>
            <person name="Pelletier E."/>
            <person name="Robert C."/>
            <person name="Wincker P."/>
            <person name="Smith D.R."/>
            <person name="Doucette-Stamm L."/>
            <person name="Rubenfield M."/>
            <person name="Weinstock K."/>
            <person name="Lee H.M."/>
            <person name="Dubois J."/>
            <person name="Rosenthal A."/>
            <person name="Platzer M."/>
            <person name="Nyakatura G."/>
            <person name="Taudien S."/>
            <person name="Rump A."/>
            <person name="Yang H."/>
            <person name="Yu J."/>
            <person name="Wang J."/>
            <person name="Huang G."/>
            <person name="Gu J."/>
            <person name="Hood L."/>
            <person name="Rowen L."/>
            <person name="Madan A."/>
            <person name="Qin S."/>
            <person name="Davis R.W."/>
            <person name="Federspiel N.A."/>
            <person name="Abola A.P."/>
            <person name="Proctor M.J."/>
            <person name="Myers R.M."/>
            <person name="Schmutz J."/>
            <person name="Dickson M."/>
            <person name="Grimwood J."/>
            <person name="Cox D.R."/>
            <person name="Olson M.V."/>
            <person name="Kaul R."/>
            <person name="Raymond C."/>
            <person name="Shimizu N."/>
            <person name="Kawasaki K."/>
            <person name="Minoshima S."/>
            <person name="Evans G.A."/>
            <person name="Athanasiou M."/>
            <person name="Schultz R."/>
            <person name="Roe B.A."/>
            <person name="Chen F."/>
            <person name="Pan H."/>
            <person name="Ramser J."/>
            <person name="Lehrach H."/>
            <person name="Reinhardt R."/>
            <person name="McCombie W.R."/>
            <person name="de la Bastide M."/>
            <person name="Dedhia N."/>
            <person name="Blocker H."/>
            <person name="Hornischer K."/>
            <person name="Nordsiek G."/>
            <person name="Agarwala R."/>
            <person name="Aravind L."/>
            <person name="Bailey J.A."/>
            <person name="Bateman A."/>
            <person name="Batzoglou S."/>
            <person name="Birney E."/>
            <person name="Bork P."/>
            <person name="Brown D.G."/>
            <person name="Burge C.B."/>
            <person name="Cerutti L."/>
            <person name="Chen H.C."/>
            <person name="Church D."/>
            <person name="Clamp M."/>
            <person name="Copley R.R."/>
            <person name="Doerks T."/>
            <person name="Eddy S.R."/>
            <person name="Eichler E.E."/>
            <person name="Furey T.S."/>
            <person name="Galagan J."/>
            <person name="Gilbert J.G."/>
            <person name="Harmon C."/>
            <person name="Hayashizaki Y."/>
            <person name="Haussler D."/>
            <person name="Hermjakob H."/>
            <person name="Hokamp K."/>
            <person name="Jang W."/>
            <person name="Johnson L.S."/>
            <person name="Jones T.A."/>
            <person name="Kasif S."/>
            <person name="Kaspryzk A."/>
            <person name="Kennedy S."/>
            <person name="Kent W.J."/>
            <person name="Kitts P."/>
            <person name="Koonin E.V."/>
            <person name="Korf I."/>
            <person name="Kulp D."/>
            <person name="Lancet D."/>
            <person name="Lowe T.M."/>
            <person name="McLysaght A."/>
            <person name="Mikkelsen T."/>
            <person name="Moran J.V."/>
            <person name="Mulder N."/>
            <person name="Pollara V.J."/>
            <person name="Ponting C.P."/>
            <person name="Schuler G."/>
            <person name="Schultz J."/>
            <person name="Slater G."/>
            <person name="Smit A.F."/>
            <person name="Stupka E."/>
            <person name="Szustakowski J."/>
            <person name="Thierry-Mieg D."/>
            <person name="Thierry-Mieg J."/>
            <person name="Wagner L."/>
            <person name="Wallis J."/>
            <person name="Wheeler R."/>
            <person name="Williams A."/>
            <person name="Wolf Y.I."/>
            <person name="Wolfe K.H."/>
            <person name="Yang S.P."/>
            <person name="Yeh R.F."/>
            <person name="Collins F."/>
            <person name="Guyer M.S."/>
            <person name="Peterson J."/>
            <person name="Felsenfeld A."/>
            <person name="Wetterstrand K.A."/>
            <person name="Patrinos A."/>
            <person name="Morgan M.J."/>
            <person name="de Jong P."/>
            <person name="Catanese J.J."/>
            <person name="Osoegawa K."/>
            <person name="Shizuya H."/>
            <person name="Choi S."/>
            <person name="Chen Y.J."/>
        </authorList>
    </citation>
    <scope>NUCLEOTIDE SEQUENCE [LARGE SCALE GENOMIC DNA]</scope>
</reference>
<reference evidence="1" key="4">
    <citation type="submission" date="2025-08" db="UniProtKB">
        <authorList>
            <consortium name="Ensembl"/>
        </authorList>
    </citation>
    <scope>IDENTIFICATION</scope>
</reference>
<dbReference type="Bgee" id="ENSG00000103168">
    <property type="expression patterns" value="Expressed in left ovary and 167 other cell types or tissues"/>
</dbReference>
<dbReference type="AlphaFoldDB" id="H3BMQ4"/>
<dbReference type="Proteomes" id="UP000005640">
    <property type="component" value="Chromosome 16"/>
</dbReference>
<dbReference type="Ensembl" id="ENST00000569609.5">
    <property type="protein sequence ID" value="ENSP00000454494.1"/>
    <property type="gene ID" value="ENSG00000103168.18"/>
</dbReference>
<reference evidence="1 2" key="3">
    <citation type="journal article" date="2004" name="Nature">
        <title>The sequence and analysis of duplication-rich human chromosome 16.</title>
        <authorList>
            <person name="Martin J."/>
            <person name="Han C."/>
            <person name="Gordon L.A."/>
            <person name="Terry A."/>
            <person name="Prabhakar S."/>
            <person name="She X."/>
            <person name="Xie G."/>
            <person name="Hellsten U."/>
            <person name="Chan Y.M."/>
            <person name="Altherr M."/>
            <person name="Couronne O."/>
            <person name="Aerts A."/>
            <person name="Bajorek E."/>
            <person name="Black S."/>
            <person name="Blumer H."/>
            <person name="Branscomb E."/>
            <person name="Brown N.C."/>
            <person name="Bruno W.J."/>
            <person name="Buckingham J.M."/>
            <person name="Callen D.F."/>
            <person name="Campbell C.S."/>
            <person name="Campbell M.L."/>
            <person name="Campbell E.W."/>
            <person name="Caoile C."/>
            <person name="Challacombe J.F."/>
            <person name="Chasteen L.A."/>
            <person name="Chertkov O."/>
            <person name="Chi H.C."/>
            <person name="Christensen M."/>
            <person name="Clark L.M."/>
            <person name="Cohn J.D."/>
            <person name="Denys M."/>
            <person name="Detter J.C."/>
            <person name="Dickson M."/>
            <person name="Dimitrijevic-Bussod M."/>
            <person name="Escobar J."/>
            <person name="Fawcett J.J."/>
            <person name="Flowers D."/>
            <person name="Fotopulos D."/>
            <person name="Glavina T."/>
            <person name="Gomez M."/>
            <person name="Gonzales E."/>
            <person name="Goodstein D."/>
            <person name="Goodwin L.A."/>
            <person name="Grady D.L."/>
            <person name="Grigoriev I."/>
            <person name="Groza M."/>
            <person name="Hammon N."/>
            <person name="Hawkins T."/>
            <person name="Haydu L."/>
            <person name="Hildebrand C.E."/>
            <person name="Huang W."/>
            <person name="Israni S."/>
            <person name="Jett J."/>
            <person name="Jewett P.B."/>
            <person name="Kadner K."/>
            <person name="Kimball H."/>
            <person name="Kobayashi A."/>
            <person name="Krawczyk M.C."/>
            <person name="Leyba T."/>
            <person name="Longmire J.L."/>
            <person name="Lopez F."/>
            <person name="Lou Y."/>
            <person name="Lowry S."/>
            <person name="Ludeman T."/>
            <person name="Manohar C.F."/>
            <person name="Mark G.A."/>
            <person name="McMurray K.L."/>
            <person name="Meincke L.J."/>
            <person name="Morgan J."/>
            <person name="Moyzis R.K."/>
            <person name="Mundt M.O."/>
            <person name="Munk A.C."/>
            <person name="Nandkeshwar R.D."/>
            <person name="Pitluck S."/>
            <person name="Pollard M."/>
            <person name="Predki P."/>
            <person name="Parson-Quintana B."/>
            <person name="Ramirez L."/>
            <person name="Rash S."/>
            <person name="Retterer J."/>
            <person name="Ricke D.O."/>
            <person name="Robinson D.L."/>
            <person name="Rodriguez A."/>
            <person name="Salamov A."/>
            <person name="Saunders E.H."/>
            <person name="Scott D."/>
            <person name="Shough T."/>
            <person name="Stallings R.L."/>
            <person name="Stalvey M."/>
            <person name="Sutherland R.D."/>
            <person name="Tapia R."/>
            <person name="Tesmer J.G."/>
            <person name="Thayer N."/>
            <person name="Thompson L.S."/>
            <person name="Tice H."/>
            <person name="Torney D.C."/>
            <person name="Tran-Gyamfi M."/>
            <person name="Tsai M."/>
            <person name="Ulanovsky L.E."/>
            <person name="Ustaszewska A."/>
            <person name="Vo N."/>
            <person name="White P.S."/>
            <person name="Williams A.L."/>
            <person name="Wills P.L."/>
            <person name="Wu J.R."/>
            <person name="Wu K."/>
            <person name="Yang J."/>
            <person name="Dejong P."/>
            <person name="Bruce D."/>
            <person name="Doggett N.A."/>
            <person name="Deaven L."/>
            <person name="Schmutz J."/>
            <person name="Grimwood J."/>
            <person name="Richardson P."/>
            <person name="Rokhsar D.S."/>
            <person name="Eichler E.E."/>
            <person name="Gilna P."/>
            <person name="Lucas S.M."/>
            <person name="Myers R.M."/>
            <person name="Rubin E.M."/>
            <person name="Pennacchio L.A."/>
        </authorList>
    </citation>
    <scope>NUCLEOTIDE SEQUENCE [LARGE SCALE GENOMIC DNA]</scope>
</reference>
<dbReference type="ExpressionAtlas" id="H3BMQ4">
    <property type="expression patterns" value="baseline and differential"/>
</dbReference>
<dbReference type="GeneTree" id="ENSGT00390000010767"/>
<dbReference type="HGNC" id="HGNC:11534">
    <property type="gene designation" value="TAF1C"/>
</dbReference>
<accession>H3BMQ4</accession>
<evidence type="ECO:0007829" key="3">
    <source>
        <dbReference type="PeptideAtlas" id="H3BMQ4"/>
    </source>
</evidence>
<keyword evidence="3" id="KW-1267">Proteomics identification</keyword>
<name>H3BMQ4_HUMAN</name>
<evidence type="ECO:0000313" key="1">
    <source>
        <dbReference type="Ensembl" id="ENSP00000454494.1"/>
    </source>
</evidence>
<dbReference type="EMBL" id="AC009123">
    <property type="status" value="NOT_ANNOTATED_CDS"/>
    <property type="molecule type" value="Genomic_DNA"/>
</dbReference>
<dbReference type="HOGENOM" id="CLU_3086547_0_0_1"/>
<gene>
    <name evidence="1" type="primary">TAF1C</name>
</gene>
<keyword evidence="2" id="KW-1185">Reference proteome</keyword>
<dbReference type="VEuPathDB" id="HostDB:ENSG00000103168"/>